<accession>A0ACB8BEH8</accession>
<name>A0ACB8BEH8_9AGAM</name>
<keyword evidence="2" id="KW-1185">Reference proteome</keyword>
<gene>
    <name evidence="1" type="ORF">BV22DRAFT_1196198</name>
</gene>
<proteinExistence type="predicted"/>
<evidence type="ECO:0000313" key="1">
    <source>
        <dbReference type="EMBL" id="KAH7924074.1"/>
    </source>
</evidence>
<comment type="caution">
    <text evidence="1">The sequence shown here is derived from an EMBL/GenBank/DDBJ whole genome shotgun (WGS) entry which is preliminary data.</text>
</comment>
<dbReference type="Proteomes" id="UP000790709">
    <property type="component" value="Unassembled WGS sequence"/>
</dbReference>
<protein>
    <submittedName>
        <fullName evidence="1">Uncharacterized protein</fullName>
    </submittedName>
</protein>
<reference evidence="1" key="1">
    <citation type="journal article" date="2021" name="New Phytol.">
        <title>Evolutionary innovations through gain and loss of genes in the ectomycorrhizal Boletales.</title>
        <authorList>
            <person name="Wu G."/>
            <person name="Miyauchi S."/>
            <person name="Morin E."/>
            <person name="Kuo A."/>
            <person name="Drula E."/>
            <person name="Varga T."/>
            <person name="Kohler A."/>
            <person name="Feng B."/>
            <person name="Cao Y."/>
            <person name="Lipzen A."/>
            <person name="Daum C."/>
            <person name="Hundley H."/>
            <person name="Pangilinan J."/>
            <person name="Johnson J."/>
            <person name="Barry K."/>
            <person name="LaButti K."/>
            <person name="Ng V."/>
            <person name="Ahrendt S."/>
            <person name="Min B."/>
            <person name="Choi I.G."/>
            <person name="Park H."/>
            <person name="Plett J.M."/>
            <person name="Magnuson J."/>
            <person name="Spatafora J.W."/>
            <person name="Nagy L.G."/>
            <person name="Henrissat B."/>
            <person name="Grigoriev I.V."/>
            <person name="Yang Z.L."/>
            <person name="Xu J."/>
            <person name="Martin F.M."/>
        </authorList>
    </citation>
    <scope>NUCLEOTIDE SEQUENCE</scope>
    <source>
        <strain evidence="1">KUC20120723A-06</strain>
    </source>
</reference>
<dbReference type="EMBL" id="MU266434">
    <property type="protein sequence ID" value="KAH7924074.1"/>
    <property type="molecule type" value="Genomic_DNA"/>
</dbReference>
<evidence type="ECO:0000313" key="2">
    <source>
        <dbReference type="Proteomes" id="UP000790709"/>
    </source>
</evidence>
<sequence>MLRDVHLFLSSQTEVLSPPSRPSSPASDHRVQKLKETVQEAFNFAGGEPACGEWVNLSEKLRMGCVRGNYRRMGTMMELQHQNGRQEEVQWVLPDDEEAWFKWERAREESKTKGRTTESQSPKEITHTTSMPEKVPRSVREESQPSAVQLGVPVSPRTLQHVTDKVTRWKASMSSDSIPAGDDLSPAAIIGGEVSTVPKGKEMARGSRESSSLGFPVVKRAIATAAGKKGKGPPGRPAFTKSQANIDAVLHKKRTNDPADREGTAAGPSGGIDMASTSVPLNTSLASDDVPKITEFPEAPYLPPSFPPQLETSTPQPLREKPPPILPNAPSSSSPSASACVDSPVSDHRHKGNDRKHNASSSLPLPITPRQPVKRARSVASPADPAAVPHLSPPAKRPRTDLPHGDIPSSSTPSPATPAREPEPVPEVTNKQALGNAEGGILTTTPHRNLPTLDELLASSRRSKPRPRPPSRKLPFVKDSETAKAATLPRPHTPIREENPSPTKSYFSSPASPTESPGSPRAAVLRSPVSPMFSFAQNPNAFLPQYTSTQQPLARGGGSMGRTGSGFFAMGYNSQFDVEGQVDRVSELLEKDVDFDGWLRDIPASGSLEQLEASKDD</sequence>
<organism evidence="1 2">
    <name type="scientific">Leucogyrophana mollusca</name>
    <dbReference type="NCBI Taxonomy" id="85980"/>
    <lineage>
        <taxon>Eukaryota</taxon>
        <taxon>Fungi</taxon>
        <taxon>Dikarya</taxon>
        <taxon>Basidiomycota</taxon>
        <taxon>Agaricomycotina</taxon>
        <taxon>Agaricomycetes</taxon>
        <taxon>Agaricomycetidae</taxon>
        <taxon>Boletales</taxon>
        <taxon>Boletales incertae sedis</taxon>
        <taxon>Leucogyrophana</taxon>
    </lineage>
</organism>